<evidence type="ECO:0000256" key="8">
    <source>
        <dbReference type="RuleBase" id="RU368032"/>
    </source>
</evidence>
<accession>A0AAD5WSP6</accession>
<comment type="subcellular location">
    <subcellularLocation>
        <location evidence="1 8">Nucleus</location>
    </subcellularLocation>
</comment>
<dbReference type="GO" id="GO:0006367">
    <property type="term" value="P:transcription initiation at RNA polymerase II promoter"/>
    <property type="evidence" value="ECO:0007669"/>
    <property type="project" value="UniProtKB-UniRule"/>
</dbReference>
<dbReference type="EMBL" id="JAKWBI020000192">
    <property type="protein sequence ID" value="KAJ2899633.1"/>
    <property type="molecule type" value="Genomic_DNA"/>
</dbReference>
<comment type="caution">
    <text evidence="9">The sequence shown here is derived from an EMBL/GenBank/DDBJ whole genome shotgun (WGS) entry which is preliminary data.</text>
</comment>
<keyword evidence="10" id="KW-1185">Reference proteome</keyword>
<sequence>MVRAIRGILITCDPPVKAIIERLHTRLQDVIIEVLDESHILIQEAKLGAVQKEIQDVIYKKEEESALQIDSDEDSDN</sequence>
<proteinExistence type="inferred from homology"/>
<evidence type="ECO:0000313" key="9">
    <source>
        <dbReference type="EMBL" id="KAJ2899633.1"/>
    </source>
</evidence>
<evidence type="ECO:0000256" key="4">
    <source>
        <dbReference type="ARBA" id="ARBA00023015"/>
    </source>
</evidence>
<keyword evidence="7 8" id="KW-0539">Nucleus</keyword>
<dbReference type="PANTHER" id="PTHR28580:SF1">
    <property type="entry name" value="GENERAL TRANSCRIPTION FACTOR IIH SUBUNIT 5"/>
    <property type="match status" value="1"/>
</dbReference>
<evidence type="ECO:0000256" key="1">
    <source>
        <dbReference type="ARBA" id="ARBA00004123"/>
    </source>
</evidence>
<evidence type="ECO:0000256" key="2">
    <source>
        <dbReference type="ARBA" id="ARBA00007470"/>
    </source>
</evidence>
<dbReference type="Pfam" id="PF06331">
    <property type="entry name" value="Tfb5"/>
    <property type="match status" value="1"/>
</dbReference>
<evidence type="ECO:0000256" key="5">
    <source>
        <dbReference type="ARBA" id="ARBA00023163"/>
    </source>
</evidence>
<evidence type="ECO:0000256" key="3">
    <source>
        <dbReference type="ARBA" id="ARBA00022763"/>
    </source>
</evidence>
<dbReference type="PANTHER" id="PTHR28580">
    <property type="entry name" value="GENERAL TRANSCRIPTION FACTOR IIH SUBUNIT 5"/>
    <property type="match status" value="1"/>
</dbReference>
<dbReference type="GO" id="GO:0006294">
    <property type="term" value="P:nucleotide-excision repair, preincision complex assembly"/>
    <property type="evidence" value="ECO:0007669"/>
    <property type="project" value="TreeGrafter"/>
</dbReference>
<organism evidence="9 10">
    <name type="scientific">Zalerion maritima</name>
    <dbReference type="NCBI Taxonomy" id="339359"/>
    <lineage>
        <taxon>Eukaryota</taxon>
        <taxon>Fungi</taxon>
        <taxon>Dikarya</taxon>
        <taxon>Ascomycota</taxon>
        <taxon>Pezizomycotina</taxon>
        <taxon>Sordariomycetes</taxon>
        <taxon>Lulworthiomycetidae</taxon>
        <taxon>Lulworthiales</taxon>
        <taxon>Lulworthiaceae</taxon>
        <taxon>Zalerion</taxon>
    </lineage>
</organism>
<dbReference type="SUPFAM" id="SSF142897">
    <property type="entry name" value="TFB5-like"/>
    <property type="match status" value="1"/>
</dbReference>
<dbReference type="GO" id="GO:0000439">
    <property type="term" value="C:transcription factor TFIIH core complex"/>
    <property type="evidence" value="ECO:0007669"/>
    <property type="project" value="UniProtKB-UniRule"/>
</dbReference>
<comment type="similarity">
    <text evidence="2 8">Belongs to the TFB5 family.</text>
</comment>
<dbReference type="GO" id="GO:0005675">
    <property type="term" value="C:transcription factor TFIIH holo complex"/>
    <property type="evidence" value="ECO:0007669"/>
    <property type="project" value="TreeGrafter"/>
</dbReference>
<keyword evidence="6 8" id="KW-0234">DNA repair</keyword>
<evidence type="ECO:0000256" key="6">
    <source>
        <dbReference type="ARBA" id="ARBA00023204"/>
    </source>
</evidence>
<comment type="function">
    <text evidence="8">In NER, TFIIH acts by opening DNA around the lesion to allow the excision of the damaged oligonucleotide and its replacement by a new DNA fragment. In transcription, TFIIH has an essential role in transcription initiation. When the pre-initiation complex (PIC) has been established, TFIIH is required for promoter opening and promoter escape.</text>
</comment>
<keyword evidence="4 8" id="KW-0805">Transcription regulation</keyword>
<keyword evidence="5 8" id="KW-0804">Transcription</keyword>
<name>A0AAD5WSP6_9PEZI</name>
<protein>
    <recommendedName>
        <fullName evidence="8">General transcription and DNA repair factor IIH subunit TFB5</fullName>
    </recommendedName>
</protein>
<dbReference type="InterPro" id="IPR035935">
    <property type="entry name" value="TFB5-like_sf"/>
</dbReference>
<dbReference type="Gene3D" id="3.30.70.1220">
    <property type="entry name" value="TFB5-like"/>
    <property type="match status" value="1"/>
</dbReference>
<dbReference type="SMART" id="SM01395">
    <property type="entry name" value="Tbf5"/>
    <property type="match status" value="1"/>
</dbReference>
<reference evidence="9" key="1">
    <citation type="submission" date="2022-07" db="EMBL/GenBank/DDBJ databases">
        <title>Draft genome sequence of Zalerion maritima ATCC 34329, a (micro)plastics degrading marine fungus.</title>
        <authorList>
            <person name="Paco A."/>
            <person name="Goncalves M.F.M."/>
            <person name="Rocha-Santos T.A.P."/>
            <person name="Alves A."/>
        </authorList>
    </citation>
    <scope>NUCLEOTIDE SEQUENCE</scope>
    <source>
        <strain evidence="9">ATCC 34329</strain>
    </source>
</reference>
<keyword evidence="3 8" id="KW-0227">DNA damage</keyword>
<comment type="subunit">
    <text evidence="8">Component of the 7-subunit TFIIH core complex.</text>
</comment>
<dbReference type="InterPro" id="IPR009400">
    <property type="entry name" value="TFIIH_TTDA/Tfb5"/>
</dbReference>
<dbReference type="AlphaFoldDB" id="A0AAD5WSP6"/>
<evidence type="ECO:0000256" key="7">
    <source>
        <dbReference type="ARBA" id="ARBA00023242"/>
    </source>
</evidence>
<gene>
    <name evidence="9" type="ORF">MKZ38_002948</name>
</gene>
<evidence type="ECO:0000313" key="10">
    <source>
        <dbReference type="Proteomes" id="UP001201980"/>
    </source>
</evidence>
<dbReference type="Proteomes" id="UP001201980">
    <property type="component" value="Unassembled WGS sequence"/>
</dbReference>